<dbReference type="Proteomes" id="UP000663879">
    <property type="component" value="Unassembled WGS sequence"/>
</dbReference>
<reference evidence="3" key="1">
    <citation type="submission" date="2021-02" db="EMBL/GenBank/DDBJ databases">
        <authorList>
            <person name="Nowell W R."/>
        </authorList>
    </citation>
    <scope>NUCLEOTIDE SEQUENCE</scope>
    <source>
        <strain evidence="3">Ploen Becks lab</strain>
    </source>
</reference>
<dbReference type="InterPro" id="IPR003591">
    <property type="entry name" value="Leu-rich_rpt_typical-subtyp"/>
</dbReference>
<dbReference type="EMBL" id="CAJNOC010002844">
    <property type="protein sequence ID" value="CAF0954619.1"/>
    <property type="molecule type" value="Genomic_DNA"/>
</dbReference>
<dbReference type="InterPro" id="IPR032675">
    <property type="entry name" value="LRR_dom_sf"/>
</dbReference>
<accession>A0A814DAW3</accession>
<gene>
    <name evidence="3" type="ORF">OXX778_LOCUS14128</name>
</gene>
<comment type="caution">
    <text evidence="3">The sequence shown here is derived from an EMBL/GenBank/DDBJ whole genome shotgun (WGS) entry which is preliminary data.</text>
</comment>
<name>A0A814DAW3_9BILA</name>
<dbReference type="Gene3D" id="3.80.10.10">
    <property type="entry name" value="Ribonuclease Inhibitor"/>
    <property type="match status" value="3"/>
</dbReference>
<dbReference type="InterPro" id="IPR050541">
    <property type="entry name" value="LRR_TM_domain-containing"/>
</dbReference>
<dbReference type="AlphaFoldDB" id="A0A814DAW3"/>
<evidence type="ECO:0000256" key="1">
    <source>
        <dbReference type="ARBA" id="ARBA00022614"/>
    </source>
</evidence>
<dbReference type="SMART" id="SM00369">
    <property type="entry name" value="LRR_TYP"/>
    <property type="match status" value="8"/>
</dbReference>
<evidence type="ECO:0000313" key="4">
    <source>
        <dbReference type="Proteomes" id="UP000663879"/>
    </source>
</evidence>
<sequence>MKFFKFEILIILFLIFIKNYLAKIEWFNKIDPNDKSKLYHDKTIPSYEFFTPSKLICIKKCLSLNSSCQFFEHTIQGICSFFDQDQLNNLFPNNRIDIIQSGLRLIVPFAFEKCKQVQVLNISFNNLKQIYSKSFYGMFKLRVLLIDSNNMSNLESDVFQDVPLLNNLNLKDNLIKNLDDNLFDYSRELVTIHLGSNQIEWLDRGIFKNLRKLKYLFINNNRLKILEPLFDNLESLEFLDVSFNQIDTIQNDTFKNLKQIKKIYITDKQLPEINSETFKGAYNLENLRMSINKIQRIYENFSKDFQNLTELDLSHNNLSFIKPEFFNGFLKLEHLRLYNCSLKNIELNSLVNLKVLLLTANQIKYFSQNLSALTHLYLYANPLVNLSFPLISSESSSLQFLDISSCQLKFIDFGVLKNLTNLETLKMVGNPITLDSQSFIGFKNLKNVDVDFLDVPRLKSFFPNINFT</sequence>
<keyword evidence="1" id="KW-0433">Leucine-rich repeat</keyword>
<evidence type="ECO:0000256" key="2">
    <source>
        <dbReference type="ARBA" id="ARBA00022737"/>
    </source>
</evidence>
<protein>
    <submittedName>
        <fullName evidence="3">Uncharacterized protein</fullName>
    </submittedName>
</protein>
<evidence type="ECO:0000313" key="3">
    <source>
        <dbReference type="EMBL" id="CAF0954619.1"/>
    </source>
</evidence>
<dbReference type="PANTHER" id="PTHR24369">
    <property type="entry name" value="ANTIGEN BSP, PUTATIVE-RELATED"/>
    <property type="match status" value="1"/>
</dbReference>
<keyword evidence="4" id="KW-1185">Reference proteome</keyword>
<organism evidence="3 4">
    <name type="scientific">Brachionus calyciflorus</name>
    <dbReference type="NCBI Taxonomy" id="104777"/>
    <lineage>
        <taxon>Eukaryota</taxon>
        <taxon>Metazoa</taxon>
        <taxon>Spiralia</taxon>
        <taxon>Gnathifera</taxon>
        <taxon>Rotifera</taxon>
        <taxon>Eurotatoria</taxon>
        <taxon>Monogononta</taxon>
        <taxon>Pseudotrocha</taxon>
        <taxon>Ploima</taxon>
        <taxon>Brachionidae</taxon>
        <taxon>Brachionus</taxon>
    </lineage>
</organism>
<dbReference type="GO" id="GO:0005886">
    <property type="term" value="C:plasma membrane"/>
    <property type="evidence" value="ECO:0007669"/>
    <property type="project" value="TreeGrafter"/>
</dbReference>
<dbReference type="SUPFAM" id="SSF52058">
    <property type="entry name" value="L domain-like"/>
    <property type="match status" value="2"/>
</dbReference>
<keyword evidence="2" id="KW-0677">Repeat</keyword>
<dbReference type="InterPro" id="IPR001611">
    <property type="entry name" value="Leu-rich_rpt"/>
</dbReference>
<proteinExistence type="predicted"/>
<dbReference type="SMART" id="SM00365">
    <property type="entry name" value="LRR_SD22"/>
    <property type="match status" value="6"/>
</dbReference>
<dbReference type="Pfam" id="PF13855">
    <property type="entry name" value="LRR_8"/>
    <property type="match status" value="3"/>
</dbReference>
<dbReference type="PROSITE" id="PS51450">
    <property type="entry name" value="LRR"/>
    <property type="match status" value="2"/>
</dbReference>
<dbReference type="OrthoDB" id="676979at2759"/>
<dbReference type="PANTHER" id="PTHR24369:SF213">
    <property type="entry name" value="INSULIN LIKE GROWTH FACTOR BINDING PROTEIN ACID LABILE SUBUNIT"/>
    <property type="match status" value="1"/>
</dbReference>